<gene>
    <name evidence="1" type="ORF">BV22DRAFT_562512</name>
</gene>
<organism evidence="1 2">
    <name type="scientific">Leucogyrophana mollusca</name>
    <dbReference type="NCBI Taxonomy" id="85980"/>
    <lineage>
        <taxon>Eukaryota</taxon>
        <taxon>Fungi</taxon>
        <taxon>Dikarya</taxon>
        <taxon>Basidiomycota</taxon>
        <taxon>Agaricomycotina</taxon>
        <taxon>Agaricomycetes</taxon>
        <taxon>Agaricomycetidae</taxon>
        <taxon>Boletales</taxon>
        <taxon>Boletales incertae sedis</taxon>
        <taxon>Leucogyrophana</taxon>
    </lineage>
</organism>
<dbReference type="EMBL" id="MU266443">
    <property type="protein sequence ID" value="KAH7923760.1"/>
    <property type="molecule type" value="Genomic_DNA"/>
</dbReference>
<keyword evidence="2" id="KW-1185">Reference proteome</keyword>
<name>A0ACB8BD67_9AGAM</name>
<accession>A0ACB8BD67</accession>
<reference evidence="1" key="1">
    <citation type="journal article" date="2021" name="New Phytol.">
        <title>Evolutionary innovations through gain and loss of genes in the ectomycorrhizal Boletales.</title>
        <authorList>
            <person name="Wu G."/>
            <person name="Miyauchi S."/>
            <person name="Morin E."/>
            <person name="Kuo A."/>
            <person name="Drula E."/>
            <person name="Varga T."/>
            <person name="Kohler A."/>
            <person name="Feng B."/>
            <person name="Cao Y."/>
            <person name="Lipzen A."/>
            <person name="Daum C."/>
            <person name="Hundley H."/>
            <person name="Pangilinan J."/>
            <person name="Johnson J."/>
            <person name="Barry K."/>
            <person name="LaButti K."/>
            <person name="Ng V."/>
            <person name="Ahrendt S."/>
            <person name="Min B."/>
            <person name="Choi I.G."/>
            <person name="Park H."/>
            <person name="Plett J.M."/>
            <person name="Magnuson J."/>
            <person name="Spatafora J.W."/>
            <person name="Nagy L.G."/>
            <person name="Henrissat B."/>
            <person name="Grigoriev I.V."/>
            <person name="Yang Z.L."/>
            <person name="Xu J."/>
            <person name="Martin F.M."/>
        </authorList>
    </citation>
    <scope>NUCLEOTIDE SEQUENCE</scope>
    <source>
        <strain evidence="1">KUC20120723A-06</strain>
    </source>
</reference>
<sequence>MATSLQAELELLYQYVADTQTSNYFVVSSAFALVYDSILIFPREYRHIWNGPFSIISVAYLILRYGYITQIGIGVAFYIWSNAPLKFCEDWFQIQLWTSVVLLFPLSVIMAMRTYALYGRKTAFKIGLTLLVIADNASVISGWALESKEGNFMAPFVANSTCTLRLASVNPDFAYIEFGTLAGFDAIIFLLTVGRCLQLFRTGQTRLVRNIFNDSLRYFTVMVTMTTACLATSVGLPESRQGLSYMLSAPLRAISVTLISRMVLNLRQAAAREEQTLPEFSLADLRLATRSSMGERTSFE</sequence>
<evidence type="ECO:0000313" key="2">
    <source>
        <dbReference type="Proteomes" id="UP000790709"/>
    </source>
</evidence>
<evidence type="ECO:0000313" key="1">
    <source>
        <dbReference type="EMBL" id="KAH7923760.1"/>
    </source>
</evidence>
<comment type="caution">
    <text evidence="1">The sequence shown here is derived from an EMBL/GenBank/DDBJ whole genome shotgun (WGS) entry which is preliminary data.</text>
</comment>
<proteinExistence type="predicted"/>
<protein>
    <submittedName>
        <fullName evidence="1">Uncharacterized protein</fullName>
    </submittedName>
</protein>
<dbReference type="Proteomes" id="UP000790709">
    <property type="component" value="Unassembled WGS sequence"/>
</dbReference>